<dbReference type="RefSeq" id="WP_033360309.1">
    <property type="nucleotide sequence ID" value="NZ_CP073767.1"/>
</dbReference>
<dbReference type="PANTHER" id="PTHR11440">
    <property type="entry name" value="LECITHIN-CHOLESTEROL ACYLTRANSFERASE-RELATED"/>
    <property type="match status" value="1"/>
</dbReference>
<dbReference type="InterPro" id="IPR003386">
    <property type="entry name" value="LACT/PDAT_acylTrfase"/>
</dbReference>
<evidence type="ECO:0000313" key="1">
    <source>
        <dbReference type="EMBL" id="UWZ57435.1"/>
    </source>
</evidence>
<dbReference type="GO" id="GO:0008374">
    <property type="term" value="F:O-acyltransferase activity"/>
    <property type="evidence" value="ECO:0007669"/>
    <property type="project" value="InterPro"/>
</dbReference>
<dbReference type="KEGG" id="daur:Daura_15505"/>
<dbReference type="InterPro" id="IPR029058">
    <property type="entry name" value="AB_hydrolase_fold"/>
</dbReference>
<name>A0A9Q9IQE2_9ACTN</name>
<dbReference type="GO" id="GO:0006629">
    <property type="term" value="P:lipid metabolic process"/>
    <property type="evidence" value="ECO:0007669"/>
    <property type="project" value="InterPro"/>
</dbReference>
<dbReference type="OrthoDB" id="8871309at2"/>
<dbReference type="Gene3D" id="3.40.50.1820">
    <property type="entry name" value="alpha/beta hydrolase"/>
    <property type="match status" value="1"/>
</dbReference>
<dbReference type="Pfam" id="PF02450">
    <property type="entry name" value="LCAT"/>
    <property type="match status" value="1"/>
</dbReference>
<dbReference type="SUPFAM" id="SSF53474">
    <property type="entry name" value="alpha/beta-Hydrolases"/>
    <property type="match status" value="1"/>
</dbReference>
<accession>A0A9Q9IQE2</accession>
<organism evidence="1 2">
    <name type="scientific">Dactylosporangium aurantiacum</name>
    <dbReference type="NCBI Taxonomy" id="35754"/>
    <lineage>
        <taxon>Bacteria</taxon>
        <taxon>Bacillati</taxon>
        <taxon>Actinomycetota</taxon>
        <taxon>Actinomycetes</taxon>
        <taxon>Micromonosporales</taxon>
        <taxon>Micromonosporaceae</taxon>
        <taxon>Dactylosporangium</taxon>
    </lineage>
</organism>
<dbReference type="EMBL" id="CP073767">
    <property type="protein sequence ID" value="UWZ57435.1"/>
    <property type="molecule type" value="Genomic_DNA"/>
</dbReference>
<evidence type="ECO:0000313" key="2">
    <source>
        <dbReference type="Proteomes" id="UP001058003"/>
    </source>
</evidence>
<reference evidence="1" key="1">
    <citation type="submission" date="2021-04" db="EMBL/GenBank/DDBJ databases">
        <title>Dactylosporangium aurantiacum NRRL B-8018 full assembly.</title>
        <authorList>
            <person name="Hartkoorn R.C."/>
            <person name="Beaudoing E."/>
            <person name="Hot D."/>
        </authorList>
    </citation>
    <scope>NUCLEOTIDE SEQUENCE</scope>
    <source>
        <strain evidence="1">NRRL B-8018</strain>
    </source>
</reference>
<gene>
    <name evidence="1" type="ORF">Daura_15505</name>
</gene>
<keyword evidence="2" id="KW-1185">Reference proteome</keyword>
<protein>
    <recommendedName>
        <fullName evidence="3">Lecithin:cholesterol acyltransferase</fullName>
    </recommendedName>
</protein>
<proteinExistence type="predicted"/>
<dbReference type="AlphaFoldDB" id="A0A9Q9IQE2"/>
<dbReference type="Proteomes" id="UP001058003">
    <property type="component" value="Chromosome"/>
</dbReference>
<evidence type="ECO:0008006" key="3">
    <source>
        <dbReference type="Google" id="ProtNLM"/>
    </source>
</evidence>
<sequence>MKRRLRDVIVVLPGITGSVLERGGRTIWGPSHRLIGSTAAKPARAVRDLSLGDDADVSAVKIMPDAHMVGGLVKIDGYSRLIAHIERNFIVERATADGHRPANLIEFPYDWRLDNRLNARRLLEVAVPALERWRHHAQLPEARLILLAHSMGGLVARYFMEVLEGWRYSRALVTFGTPFLGSLEALGYLANGYKRLHVDLTEAMRSFPSVYQLMPVYPALRTAAGWQRVAETVGIPNVDPARAADALRFHREIEAAVAANDREDPRRYALLPVVGTHQPTNQSATLEGGTVTLGVDLPEGVDAFFTDEGIEGDGTVPICSASPADMGNVYSDMYQPAKHSALQVGEYFLGDLVGKLAKMQAQHPGKLRGPLPPGGYDRPCFSVAADDAFGSDEPVSIAVRCAPDADPLDEVRAEIESLDSGERWTWPLKASGDSEWSVTVGPLAPGGYRFTVTGLGGGNVPVPVSDLFEVGGA</sequence>